<evidence type="ECO:0000313" key="13">
    <source>
        <dbReference type="EMBL" id="EKM58208.1"/>
    </source>
</evidence>
<feature type="region of interest" description="Disordered" evidence="11">
    <location>
        <begin position="809"/>
        <end position="836"/>
    </location>
</feature>
<dbReference type="FunFam" id="3.40.50.720:FF:000084">
    <property type="entry name" value="Short-chain dehydrogenase reductase"/>
    <property type="match status" value="1"/>
</dbReference>
<evidence type="ECO:0000256" key="11">
    <source>
        <dbReference type="SAM" id="MobiDB-lite"/>
    </source>
</evidence>
<dbReference type="GO" id="GO:0016491">
    <property type="term" value="F:oxidoreductase activity"/>
    <property type="evidence" value="ECO:0007669"/>
    <property type="project" value="UniProtKB-KW"/>
</dbReference>
<feature type="domain" description="Ketoreductase" evidence="12">
    <location>
        <begin position="364"/>
        <end position="543"/>
    </location>
</feature>
<dbReference type="GO" id="GO:0006635">
    <property type="term" value="P:fatty acid beta-oxidation"/>
    <property type="evidence" value="ECO:0007669"/>
    <property type="project" value="UniProtKB-UniPathway"/>
</dbReference>
<dbReference type="EMBL" id="JH930470">
    <property type="protein sequence ID" value="EKM58208.1"/>
    <property type="molecule type" value="Genomic_DNA"/>
</dbReference>
<dbReference type="Pfam" id="PF22622">
    <property type="entry name" value="MFE-2_hydrat-2_N"/>
    <property type="match status" value="1"/>
</dbReference>
<dbReference type="SMART" id="SM00822">
    <property type="entry name" value="PKS_KR"/>
    <property type="match status" value="1"/>
</dbReference>
<dbReference type="InterPro" id="IPR051687">
    <property type="entry name" value="Peroxisomal_Beta-Oxidation"/>
</dbReference>
<dbReference type="CDD" id="cd05353">
    <property type="entry name" value="hydroxyacyl-CoA-like_DH_SDR_c-like"/>
    <property type="match status" value="2"/>
</dbReference>
<dbReference type="Pfam" id="PF00106">
    <property type="entry name" value="adh_short"/>
    <property type="match status" value="3"/>
</dbReference>
<dbReference type="InParanoid" id="K5W2V0"/>
<keyword evidence="6" id="KW-0560">Oxidoreductase</keyword>
<keyword evidence="7" id="KW-0443">Lipid metabolism</keyword>
<comment type="similarity">
    <text evidence="3">Belongs to the short-chain dehydrogenases/reductases (SDR) family.</text>
</comment>
<dbReference type="PROSITE" id="PS00061">
    <property type="entry name" value="ADH_SHORT"/>
    <property type="match status" value="1"/>
</dbReference>
<dbReference type="AlphaFoldDB" id="K5W2V0"/>
<sequence>MQSTGVPTFRDSGLRNSDIISLSDKLPSRPHHTLPSMSSLSFQGLTAVVTGAGGGLGKAYSLAYASRGANVVVNDFNAAAAQKVVDEIRQAGGKAVVNNSSVTDGSAVIQTALDNFGAVHVLINNAGILRDKNFRNMSDKEWDQIYEVHLKGAFSCTKAAWPHFRKQKFGRIVNTTSAAGLYGAYLPTLPCPRSPEILSTAGNFGQTNYSAAKMGLVAFTKTLAREGEKYNIRATAIAPMAASAMTETIMPPEMLANLKPEFVAPFVLAVTHPDSPSDASGKVFELGAGFIAEIRWERSKGALYKTDHTFTPSAVKHKWAEVTDFSNPEHPRSLSDFDAHSTLEKATKLPPNTQSQPEVRFDGKTVLITGAGQGLGRAYALMYARLGANVVVNDVSEKGAKSVVDEITKAGGKAAAAVGSVEDGEALVKVALEKFGGIHVLVANAGILRDKSFTAMSEQEWDQVMAVHLRGTYKCTKACWPHFIKQKYGRIVNTSSQVGIYGNFGQANYSAAKSAIIGFTRGLAIEGAKYNIKVNAIAPSAGTAMTQTIWPPEMVEAFKPDYIAPIVGYLTSEANEETSGCLFEIMGGWAAQTRWQRSGGNGFPVNKPLTPEAVLSKWSVITNFDDGRATHPTSTQDAFEQIAQNFEHQEDDSQGPGSPYAEPEDSELVAKAKQLVEPQSEYNYSERDIILYNLGVGATEKELQWTFENDDEFSALPTFGVIPQFQCMFSFPLDWLPDFNPAKLLHGEQYLAIKAPVPTSGQLTSEARIMEVLDKGKAASVTMVTETKDKATGQVIFENQSTLFIRGSGGFGGKRAGKDRGPATAANTPPKRSPDAVVEEKTLPTQAALYRLSGDRNPLHILPEFAAVGGFDKPILHGLCTFGYAGKHVLKSFGPYKDIKARFAGVVYPGETLITEMWKEGEKVIFTTKVKERNAPVLAAAAVTLAEGSPKAKL</sequence>
<dbReference type="PRINTS" id="PR00081">
    <property type="entry name" value="GDHRDH"/>
</dbReference>
<dbReference type="GO" id="GO:0005777">
    <property type="term" value="C:peroxisome"/>
    <property type="evidence" value="ECO:0007669"/>
    <property type="project" value="UniProtKB-SubCell"/>
</dbReference>
<evidence type="ECO:0000256" key="6">
    <source>
        <dbReference type="ARBA" id="ARBA00023002"/>
    </source>
</evidence>
<dbReference type="PANTHER" id="PTHR45024">
    <property type="entry name" value="DEHYDROGENASES, SHORT CHAIN"/>
    <property type="match status" value="1"/>
</dbReference>
<name>K5W2V0_PHACS</name>
<dbReference type="HOGENOM" id="CLU_010194_18_0_1"/>
<evidence type="ECO:0000256" key="1">
    <source>
        <dbReference type="ARBA" id="ARBA00004275"/>
    </source>
</evidence>
<evidence type="ECO:0000256" key="7">
    <source>
        <dbReference type="ARBA" id="ARBA00023098"/>
    </source>
</evidence>
<dbReference type="RefSeq" id="XP_007393531.1">
    <property type="nucleotide sequence ID" value="XM_007393469.1"/>
</dbReference>
<protein>
    <recommendedName>
        <fullName evidence="12">Ketoreductase domain-containing protein</fullName>
    </recommendedName>
</protein>
<dbReference type="InterPro" id="IPR054357">
    <property type="entry name" value="MFE-2_N"/>
</dbReference>
<dbReference type="InterPro" id="IPR002539">
    <property type="entry name" value="MaoC-like_dom"/>
</dbReference>
<dbReference type="PANTHER" id="PTHR45024:SF2">
    <property type="entry name" value="SCP2 DOMAIN-CONTAINING PROTEIN"/>
    <property type="match status" value="1"/>
</dbReference>
<reference evidence="13 14" key="1">
    <citation type="journal article" date="2012" name="BMC Genomics">
        <title>Comparative genomics of the white-rot fungi, Phanerochaete carnosa and P. chrysosporium, to elucidate the genetic basis of the distinct wood types they colonize.</title>
        <authorList>
            <person name="Suzuki H."/>
            <person name="MacDonald J."/>
            <person name="Syed K."/>
            <person name="Salamov A."/>
            <person name="Hori C."/>
            <person name="Aerts A."/>
            <person name="Henrissat B."/>
            <person name="Wiebenga A."/>
            <person name="vanKuyk P.A."/>
            <person name="Barry K."/>
            <person name="Lindquist E."/>
            <person name="LaButti K."/>
            <person name="Lapidus A."/>
            <person name="Lucas S."/>
            <person name="Coutinho P."/>
            <person name="Gong Y."/>
            <person name="Samejima M."/>
            <person name="Mahadevan R."/>
            <person name="Abou-Zaid M."/>
            <person name="de Vries R.P."/>
            <person name="Igarashi K."/>
            <person name="Yadav J.S."/>
            <person name="Grigoriev I.V."/>
            <person name="Master E.R."/>
        </authorList>
    </citation>
    <scope>NUCLEOTIDE SEQUENCE [LARGE SCALE GENOMIC DNA]</scope>
    <source>
        <strain evidence="13 14">HHB-10118-sp</strain>
    </source>
</reference>
<dbReference type="PRINTS" id="PR00080">
    <property type="entry name" value="SDRFAMILY"/>
</dbReference>
<dbReference type="SUPFAM" id="SSF54637">
    <property type="entry name" value="Thioesterase/thiol ester dehydrase-isomerase"/>
    <property type="match status" value="2"/>
</dbReference>
<evidence type="ECO:0000256" key="8">
    <source>
        <dbReference type="ARBA" id="ARBA00023140"/>
    </source>
</evidence>
<evidence type="ECO:0000313" key="14">
    <source>
        <dbReference type="Proteomes" id="UP000008370"/>
    </source>
</evidence>
<dbReference type="CDD" id="cd03448">
    <property type="entry name" value="HDE_HSD"/>
    <property type="match status" value="1"/>
</dbReference>
<dbReference type="InterPro" id="IPR057326">
    <property type="entry name" value="KR_dom"/>
</dbReference>
<evidence type="ECO:0000256" key="4">
    <source>
        <dbReference type="ARBA" id="ARBA00022832"/>
    </source>
</evidence>
<dbReference type="GO" id="GO:0004300">
    <property type="term" value="F:enoyl-CoA hydratase activity"/>
    <property type="evidence" value="ECO:0007669"/>
    <property type="project" value="UniProtKB-ARBA"/>
</dbReference>
<dbReference type="Gene3D" id="3.10.129.10">
    <property type="entry name" value="Hotdog Thioesterase"/>
    <property type="match status" value="1"/>
</dbReference>
<keyword evidence="5" id="KW-0521">NADP</keyword>
<gene>
    <name evidence="13" type="ORF">PHACADRAFT_182576</name>
</gene>
<comment type="subcellular location">
    <subcellularLocation>
        <location evidence="1">Peroxisome</location>
    </subcellularLocation>
</comment>
<accession>K5W2V0</accession>
<keyword evidence="8" id="KW-0576">Peroxisome</keyword>
<organism evidence="13 14">
    <name type="scientific">Phanerochaete carnosa (strain HHB-10118-sp)</name>
    <name type="common">White-rot fungus</name>
    <name type="synonym">Peniophora carnosa</name>
    <dbReference type="NCBI Taxonomy" id="650164"/>
    <lineage>
        <taxon>Eukaryota</taxon>
        <taxon>Fungi</taxon>
        <taxon>Dikarya</taxon>
        <taxon>Basidiomycota</taxon>
        <taxon>Agaricomycotina</taxon>
        <taxon>Agaricomycetes</taxon>
        <taxon>Polyporales</taxon>
        <taxon>Phanerochaetaceae</taxon>
        <taxon>Phanerochaete</taxon>
    </lineage>
</organism>
<keyword evidence="4" id="KW-0276">Fatty acid metabolism</keyword>
<feature type="region of interest" description="Disordered" evidence="11">
    <location>
        <begin position="648"/>
        <end position="667"/>
    </location>
</feature>
<dbReference type="GeneID" id="18910095"/>
<keyword evidence="9" id="KW-0413">Isomerase</keyword>
<evidence type="ECO:0000259" key="12">
    <source>
        <dbReference type="SMART" id="SM00822"/>
    </source>
</evidence>
<evidence type="ECO:0000256" key="5">
    <source>
        <dbReference type="ARBA" id="ARBA00022857"/>
    </source>
</evidence>
<dbReference type="Gene3D" id="3.40.50.720">
    <property type="entry name" value="NAD(P)-binding Rossmann-like Domain"/>
    <property type="match status" value="2"/>
</dbReference>
<proteinExistence type="inferred from homology"/>
<evidence type="ECO:0000256" key="3">
    <source>
        <dbReference type="ARBA" id="ARBA00006484"/>
    </source>
</evidence>
<dbReference type="InterPro" id="IPR029069">
    <property type="entry name" value="HotDog_dom_sf"/>
</dbReference>
<evidence type="ECO:0000256" key="10">
    <source>
        <dbReference type="ARBA" id="ARBA00023239"/>
    </source>
</evidence>
<keyword evidence="10" id="KW-0456">Lyase</keyword>
<dbReference type="Proteomes" id="UP000008370">
    <property type="component" value="Unassembled WGS sequence"/>
</dbReference>
<dbReference type="Gene3D" id="1.10.287.4290">
    <property type="match status" value="1"/>
</dbReference>
<dbReference type="KEGG" id="pco:PHACADRAFT_182576"/>
<dbReference type="OrthoDB" id="3592703at2759"/>
<dbReference type="InterPro" id="IPR036291">
    <property type="entry name" value="NAD(P)-bd_dom_sf"/>
</dbReference>
<dbReference type="GO" id="GO:0016853">
    <property type="term" value="F:isomerase activity"/>
    <property type="evidence" value="ECO:0007669"/>
    <property type="project" value="UniProtKB-KW"/>
</dbReference>
<dbReference type="SUPFAM" id="SSF51735">
    <property type="entry name" value="NAD(P)-binding Rossmann-fold domains"/>
    <property type="match status" value="2"/>
</dbReference>
<dbReference type="UniPathway" id="UPA00659"/>
<dbReference type="STRING" id="650164.K5W2V0"/>
<evidence type="ECO:0000256" key="2">
    <source>
        <dbReference type="ARBA" id="ARBA00005005"/>
    </source>
</evidence>
<dbReference type="InterPro" id="IPR002347">
    <property type="entry name" value="SDR_fam"/>
</dbReference>
<comment type="pathway">
    <text evidence="2">Lipid metabolism; fatty acid beta-oxidation.</text>
</comment>
<dbReference type="Pfam" id="PF01575">
    <property type="entry name" value="MaoC_dehydratas"/>
    <property type="match status" value="1"/>
</dbReference>
<dbReference type="InterPro" id="IPR020904">
    <property type="entry name" value="Sc_DH/Rdtase_CS"/>
</dbReference>
<dbReference type="FunFam" id="3.40.50.720:FF:000410">
    <property type="entry name" value="Peroxisomal multifunctional beta-oxidation protein"/>
    <property type="match status" value="1"/>
</dbReference>
<keyword evidence="14" id="KW-1185">Reference proteome</keyword>
<evidence type="ECO:0000256" key="9">
    <source>
        <dbReference type="ARBA" id="ARBA00023235"/>
    </source>
</evidence>